<evidence type="ECO:0000256" key="6">
    <source>
        <dbReference type="ARBA" id="ARBA00055461"/>
    </source>
</evidence>
<dbReference type="InterPro" id="IPR001666">
    <property type="entry name" value="PI_transfer"/>
</dbReference>
<comment type="function">
    <text evidence="6">Catalyzes the transfer of phosphatidylinositol (PI) and phosphatidic acid (PA) between membranes. Binds PA derived from the phospholipase D signaling pathway and among the cellular PA species, preferably binds to the C16:0/16:1 and C16:1/18:1 PA species.</text>
</comment>
<dbReference type="AlphaFoldDB" id="A0AAD7RB94"/>
<dbReference type="PANTHER" id="PTHR10658">
    <property type="entry name" value="PHOSPHATIDYLINOSITOL TRANSFER PROTEIN"/>
    <property type="match status" value="1"/>
</dbReference>
<dbReference type="GO" id="GO:0005634">
    <property type="term" value="C:nucleus"/>
    <property type="evidence" value="ECO:0007669"/>
    <property type="project" value="UniProtKB-ARBA"/>
</dbReference>
<dbReference type="Proteomes" id="UP001221898">
    <property type="component" value="Unassembled WGS sequence"/>
</dbReference>
<reference evidence="12" key="1">
    <citation type="journal article" date="2023" name="Science">
        <title>Genome structures resolve the early diversification of teleost fishes.</title>
        <authorList>
            <person name="Parey E."/>
            <person name="Louis A."/>
            <person name="Montfort J."/>
            <person name="Bouchez O."/>
            <person name="Roques C."/>
            <person name="Iampietro C."/>
            <person name="Lluch J."/>
            <person name="Castinel A."/>
            <person name="Donnadieu C."/>
            <person name="Desvignes T."/>
            <person name="Floi Bucao C."/>
            <person name="Jouanno E."/>
            <person name="Wen M."/>
            <person name="Mejri S."/>
            <person name="Dirks R."/>
            <person name="Jansen H."/>
            <person name="Henkel C."/>
            <person name="Chen W.J."/>
            <person name="Zahm M."/>
            <person name="Cabau C."/>
            <person name="Klopp C."/>
            <person name="Thompson A.W."/>
            <person name="Robinson-Rechavi M."/>
            <person name="Braasch I."/>
            <person name="Lecointre G."/>
            <person name="Bobe J."/>
            <person name="Postlethwait J.H."/>
            <person name="Berthelot C."/>
            <person name="Roest Crollius H."/>
            <person name="Guiguen Y."/>
        </authorList>
    </citation>
    <scope>NUCLEOTIDE SEQUENCE</scope>
    <source>
        <strain evidence="12">NC1722</strain>
    </source>
</reference>
<dbReference type="SUPFAM" id="SSF55961">
    <property type="entry name" value="Bet v1-like"/>
    <property type="match status" value="1"/>
</dbReference>
<evidence type="ECO:0000313" key="13">
    <source>
        <dbReference type="Proteomes" id="UP001221898"/>
    </source>
</evidence>
<evidence type="ECO:0000256" key="8">
    <source>
        <dbReference type="ARBA" id="ARBA00068698"/>
    </source>
</evidence>
<comment type="catalytic activity">
    <reaction evidence="4">
        <text>a 1,2-diacyl-sn-glycero-3-phospho-(1D-myo-inositol)(in) = a 1,2-diacyl-sn-glycero-3-phospho-(1D-myo-inositol)(out)</text>
        <dbReference type="Rhea" id="RHEA:38691"/>
        <dbReference type="ChEBI" id="CHEBI:57880"/>
    </reaction>
    <physiologicalReaction direction="left-to-right" evidence="4">
        <dbReference type="Rhea" id="RHEA:38692"/>
    </physiologicalReaction>
</comment>
<dbReference type="EMBL" id="JAINUG010000365">
    <property type="protein sequence ID" value="KAJ8373314.1"/>
    <property type="molecule type" value="Genomic_DNA"/>
</dbReference>
<evidence type="ECO:0000256" key="9">
    <source>
        <dbReference type="ARBA" id="ARBA00082927"/>
    </source>
</evidence>
<sequence length="335" mass="38538">MLSNHDAGNCRSAELLKNNGGREGPLRRITSTRTNRGHLGQLALRTLPMSSPSRTFRNPPPVAAETRLGFRKILSALGTLAAATMLVKEYRICMPLTVEEYRIGQLYTICKHSHEVSEKGEGVEVVRNETHIDPVHGRGQLTEKRVHLSSKLPGWARAVVPRIFYITEKSWNYYPYTVTEYTCSFLPKFSIHIETKYEDNCGINENIFGMDCDYEVDFLDIAFDDVPDRHNRSCEDPKHFSSVKTGRGPLKEGWRGSSRPVMCSYKQVEVQFEVWGLQTRVEQFVHKVIRDILLVGHRQAFTWLDEWYGMTLEDVRRFESQMHLATNQKLGHYEA</sequence>
<protein>
    <recommendedName>
        <fullName evidence="8">Cytoplasmic phosphatidylinositol transfer protein 1</fullName>
    </recommendedName>
    <alternativeName>
        <fullName evidence="9">Retinal degeneration B homolog beta</fullName>
    </alternativeName>
</protein>
<dbReference type="PRINTS" id="PR00391">
    <property type="entry name" value="PITRANSFER"/>
</dbReference>
<dbReference type="Pfam" id="PF02121">
    <property type="entry name" value="IP_trans"/>
    <property type="match status" value="1"/>
</dbReference>
<dbReference type="GO" id="GO:0005737">
    <property type="term" value="C:cytoplasm"/>
    <property type="evidence" value="ECO:0007669"/>
    <property type="project" value="UniProtKB-ARBA"/>
</dbReference>
<feature type="region of interest" description="Disordered" evidence="10">
    <location>
        <begin position="1"/>
        <end position="28"/>
    </location>
</feature>
<comment type="similarity">
    <text evidence="7">Belongs to the PtdIns transfer protein family. PI transfer class IIB subfamily.</text>
</comment>
<evidence type="ECO:0000313" key="12">
    <source>
        <dbReference type="EMBL" id="KAJ8373314.1"/>
    </source>
</evidence>
<evidence type="ECO:0000256" key="10">
    <source>
        <dbReference type="SAM" id="MobiDB-lite"/>
    </source>
</evidence>
<comment type="caution">
    <text evidence="12">The sequence shown here is derived from an EMBL/GenBank/DDBJ whole genome shotgun (WGS) entry which is preliminary data.</text>
</comment>
<dbReference type="PANTHER" id="PTHR10658:SF78">
    <property type="entry name" value="PHOSPHATIDYLINOSITOL TRANSFER PROTEIN CYTOPLASMIC 1"/>
    <property type="match status" value="1"/>
</dbReference>
<keyword evidence="2" id="KW-0445">Lipid transport</keyword>
<evidence type="ECO:0000256" key="3">
    <source>
        <dbReference type="ARBA" id="ARBA00023121"/>
    </source>
</evidence>
<evidence type="ECO:0000256" key="4">
    <source>
        <dbReference type="ARBA" id="ARBA00024146"/>
    </source>
</evidence>
<evidence type="ECO:0000256" key="2">
    <source>
        <dbReference type="ARBA" id="ARBA00023055"/>
    </source>
</evidence>
<evidence type="ECO:0000256" key="7">
    <source>
        <dbReference type="ARBA" id="ARBA00061154"/>
    </source>
</evidence>
<keyword evidence="3" id="KW-0446">Lipid-binding</keyword>
<dbReference type="Gene3D" id="3.30.530.20">
    <property type="match status" value="1"/>
</dbReference>
<gene>
    <name evidence="12" type="ORF">AAFF_G00266170</name>
</gene>
<dbReference type="GO" id="GO:0035091">
    <property type="term" value="F:phosphatidylinositol binding"/>
    <property type="evidence" value="ECO:0007669"/>
    <property type="project" value="TreeGrafter"/>
</dbReference>
<proteinExistence type="inferred from homology"/>
<keyword evidence="1" id="KW-0813">Transport</keyword>
<dbReference type="InterPro" id="IPR023393">
    <property type="entry name" value="START-like_dom_sf"/>
</dbReference>
<name>A0AAD7RB94_9TELE</name>
<evidence type="ECO:0000256" key="1">
    <source>
        <dbReference type="ARBA" id="ARBA00022448"/>
    </source>
</evidence>
<feature type="domain" description="Phosphatidylinositol transfer protein N-terminal" evidence="11">
    <location>
        <begin position="85"/>
        <end position="323"/>
    </location>
</feature>
<accession>A0AAD7RB94</accession>
<organism evidence="12 13">
    <name type="scientific">Aldrovandia affinis</name>
    <dbReference type="NCBI Taxonomy" id="143900"/>
    <lineage>
        <taxon>Eukaryota</taxon>
        <taxon>Metazoa</taxon>
        <taxon>Chordata</taxon>
        <taxon>Craniata</taxon>
        <taxon>Vertebrata</taxon>
        <taxon>Euteleostomi</taxon>
        <taxon>Actinopterygii</taxon>
        <taxon>Neopterygii</taxon>
        <taxon>Teleostei</taxon>
        <taxon>Notacanthiformes</taxon>
        <taxon>Halosauridae</taxon>
        <taxon>Aldrovandia</taxon>
    </lineage>
</organism>
<keyword evidence="13" id="KW-1185">Reference proteome</keyword>
<dbReference type="InterPro" id="IPR055261">
    <property type="entry name" value="PI_transfer_N"/>
</dbReference>
<comment type="catalytic activity">
    <reaction evidence="5">
        <text>a 1,2-diacyl-sn-glycero-3-phosphate(in) = a 1,2-diacyl-sn-glycero-3-phosphate(out)</text>
        <dbReference type="Rhea" id="RHEA:36435"/>
        <dbReference type="ChEBI" id="CHEBI:58608"/>
    </reaction>
    <physiologicalReaction direction="left-to-right" evidence="5">
        <dbReference type="Rhea" id="RHEA:36436"/>
    </physiologicalReaction>
</comment>
<dbReference type="GO" id="GO:0008526">
    <property type="term" value="F:phosphatidylinositol transfer activity"/>
    <property type="evidence" value="ECO:0007669"/>
    <property type="project" value="TreeGrafter"/>
</dbReference>
<dbReference type="FunFam" id="3.30.530.20:FF:000011">
    <property type="entry name" value="cytoplasmic phosphatidylinositol transfer protein 1 isoform X2"/>
    <property type="match status" value="1"/>
</dbReference>
<evidence type="ECO:0000256" key="5">
    <source>
        <dbReference type="ARBA" id="ARBA00051611"/>
    </source>
</evidence>
<evidence type="ECO:0000259" key="11">
    <source>
        <dbReference type="Pfam" id="PF02121"/>
    </source>
</evidence>